<name>A0A0V1M7L8_9BILA</name>
<gene>
    <name evidence="1" type="ORF">T10_11206</name>
</gene>
<proteinExistence type="predicted"/>
<dbReference type="Proteomes" id="UP000054843">
    <property type="component" value="Unassembled WGS sequence"/>
</dbReference>
<sequence>MECLSGESFRKIAENFGLGVTNQLADDDCSIPETVNEEEEKRN</sequence>
<protein>
    <submittedName>
        <fullName evidence="1">Uncharacterized protein</fullName>
    </submittedName>
</protein>
<dbReference type="EMBL" id="JYDO01000191">
    <property type="protein sequence ID" value="KRZ67612.1"/>
    <property type="molecule type" value="Genomic_DNA"/>
</dbReference>
<keyword evidence="2" id="KW-1185">Reference proteome</keyword>
<organism evidence="1 2">
    <name type="scientific">Trichinella papuae</name>
    <dbReference type="NCBI Taxonomy" id="268474"/>
    <lineage>
        <taxon>Eukaryota</taxon>
        <taxon>Metazoa</taxon>
        <taxon>Ecdysozoa</taxon>
        <taxon>Nematoda</taxon>
        <taxon>Enoplea</taxon>
        <taxon>Dorylaimia</taxon>
        <taxon>Trichinellida</taxon>
        <taxon>Trichinellidae</taxon>
        <taxon>Trichinella</taxon>
    </lineage>
</organism>
<reference evidence="1 2" key="1">
    <citation type="submission" date="2015-01" db="EMBL/GenBank/DDBJ databases">
        <title>Evolution of Trichinella species and genotypes.</title>
        <authorList>
            <person name="Korhonen P.K."/>
            <person name="Edoardo P."/>
            <person name="Giuseppe L.R."/>
            <person name="Gasser R.B."/>
        </authorList>
    </citation>
    <scope>NUCLEOTIDE SEQUENCE [LARGE SCALE GENOMIC DNA]</scope>
    <source>
        <strain evidence="1">ISS1980</strain>
    </source>
</reference>
<accession>A0A0V1M7L8</accession>
<comment type="caution">
    <text evidence="1">The sequence shown here is derived from an EMBL/GenBank/DDBJ whole genome shotgun (WGS) entry which is preliminary data.</text>
</comment>
<evidence type="ECO:0000313" key="1">
    <source>
        <dbReference type="EMBL" id="KRZ67612.1"/>
    </source>
</evidence>
<evidence type="ECO:0000313" key="2">
    <source>
        <dbReference type="Proteomes" id="UP000054843"/>
    </source>
</evidence>
<dbReference type="AlphaFoldDB" id="A0A0V1M7L8"/>